<dbReference type="Gene3D" id="2.60.40.420">
    <property type="entry name" value="Cupredoxins - blue copper proteins"/>
    <property type="match status" value="1"/>
</dbReference>
<feature type="transmembrane region" description="Helical" evidence="16">
    <location>
        <begin position="90"/>
        <end position="110"/>
    </location>
</feature>
<feature type="transmembrane region" description="Helical" evidence="16">
    <location>
        <begin position="7"/>
        <end position="25"/>
    </location>
</feature>
<keyword evidence="11 16" id="KW-0472">Membrane</keyword>
<dbReference type="KEGG" id="tog:HNI00_14980"/>
<protein>
    <recommendedName>
        <fullName evidence="15">Cytochrome c oxidase subunit 2</fullName>
        <ecNumber evidence="15">7.1.1.9</ecNumber>
    </recommendedName>
</protein>
<evidence type="ECO:0000256" key="16">
    <source>
        <dbReference type="SAM" id="Phobius"/>
    </source>
</evidence>
<evidence type="ECO:0000256" key="9">
    <source>
        <dbReference type="ARBA" id="ARBA00022989"/>
    </source>
</evidence>
<dbReference type="InterPro" id="IPR036257">
    <property type="entry name" value="Cyt_c_oxidase_su2_TM_sf"/>
</dbReference>
<dbReference type="EC" id="7.1.1.9" evidence="15"/>
<evidence type="ECO:0000256" key="7">
    <source>
        <dbReference type="ARBA" id="ARBA00022967"/>
    </source>
</evidence>
<evidence type="ECO:0000256" key="2">
    <source>
        <dbReference type="ARBA" id="ARBA00007866"/>
    </source>
</evidence>
<comment type="catalytic activity">
    <reaction evidence="13 15">
        <text>4 Fe(II)-[cytochrome c] + O2 + 8 H(+)(in) = 4 Fe(III)-[cytochrome c] + 2 H2O + 4 H(+)(out)</text>
        <dbReference type="Rhea" id="RHEA:11436"/>
        <dbReference type="Rhea" id="RHEA-COMP:10350"/>
        <dbReference type="Rhea" id="RHEA-COMP:14399"/>
        <dbReference type="ChEBI" id="CHEBI:15377"/>
        <dbReference type="ChEBI" id="CHEBI:15378"/>
        <dbReference type="ChEBI" id="CHEBI:15379"/>
        <dbReference type="ChEBI" id="CHEBI:29033"/>
        <dbReference type="ChEBI" id="CHEBI:29034"/>
        <dbReference type="EC" id="7.1.1.9"/>
    </reaction>
</comment>
<dbReference type="InterPro" id="IPR001505">
    <property type="entry name" value="Copper_CuA"/>
</dbReference>
<dbReference type="SUPFAM" id="SSF81464">
    <property type="entry name" value="Cytochrome c oxidase subunit II-like, transmembrane region"/>
    <property type="match status" value="1"/>
</dbReference>
<dbReference type="InterPro" id="IPR002429">
    <property type="entry name" value="CcO_II-like_C"/>
</dbReference>
<keyword evidence="10 15" id="KW-0186">Copper</keyword>
<evidence type="ECO:0000256" key="1">
    <source>
        <dbReference type="ARBA" id="ARBA00004141"/>
    </source>
</evidence>
<evidence type="ECO:0000256" key="13">
    <source>
        <dbReference type="ARBA" id="ARBA00047816"/>
    </source>
</evidence>
<dbReference type="CDD" id="cd13919">
    <property type="entry name" value="CuRO_HCO_II_like_5"/>
    <property type="match status" value="1"/>
</dbReference>
<feature type="domain" description="Cytochrome oxidase subunit II transmembrane region profile" evidence="18">
    <location>
        <begin position="22"/>
        <end position="120"/>
    </location>
</feature>
<evidence type="ECO:0000313" key="19">
    <source>
        <dbReference type="EMBL" id="WOB44299.1"/>
    </source>
</evidence>
<evidence type="ECO:0000256" key="12">
    <source>
        <dbReference type="ARBA" id="ARBA00024688"/>
    </source>
</evidence>
<comment type="subcellular location">
    <subcellularLocation>
        <location evidence="14">Cell membrane</location>
        <topology evidence="14">Multi-pass membrane protein</topology>
    </subcellularLocation>
    <subcellularLocation>
        <location evidence="1">Membrane</location>
        <topology evidence="1">Multi-pass membrane protein</topology>
    </subcellularLocation>
</comment>
<dbReference type="GO" id="GO:0042773">
    <property type="term" value="P:ATP synthesis coupled electron transport"/>
    <property type="evidence" value="ECO:0007669"/>
    <property type="project" value="TreeGrafter"/>
</dbReference>
<accession>A0AA96Y7T0</accession>
<dbReference type="GO" id="GO:0005507">
    <property type="term" value="F:copper ion binding"/>
    <property type="evidence" value="ECO:0007669"/>
    <property type="project" value="InterPro"/>
</dbReference>
<dbReference type="Gene3D" id="1.10.287.90">
    <property type="match status" value="1"/>
</dbReference>
<comment type="function">
    <text evidence="12 15">Subunits I and II form the functional core of the enzyme complex. Electrons originating in cytochrome c are transferred via heme a and Cu(A) to the binuclear center formed by heme a3 and Cu(B).</text>
</comment>
<evidence type="ECO:0000256" key="3">
    <source>
        <dbReference type="ARBA" id="ARBA00022448"/>
    </source>
</evidence>
<evidence type="ECO:0000256" key="5">
    <source>
        <dbReference type="ARBA" id="ARBA00022692"/>
    </source>
</evidence>
<dbReference type="AlphaFoldDB" id="A0AA96Y7T0"/>
<proteinExistence type="inferred from homology"/>
<keyword evidence="6 15" id="KW-0479">Metal-binding</keyword>
<evidence type="ECO:0000256" key="8">
    <source>
        <dbReference type="ARBA" id="ARBA00022982"/>
    </source>
</evidence>
<evidence type="ECO:0000256" key="15">
    <source>
        <dbReference type="RuleBase" id="RU004024"/>
    </source>
</evidence>
<evidence type="ECO:0000256" key="6">
    <source>
        <dbReference type="ARBA" id="ARBA00022723"/>
    </source>
</evidence>
<feature type="domain" description="Cytochrome oxidase subunit II copper A binding" evidence="17">
    <location>
        <begin position="202"/>
        <end position="313"/>
    </location>
</feature>
<name>A0AA96Y7T0_9CYAN</name>
<dbReference type="InterPro" id="IPR045187">
    <property type="entry name" value="CcO_II"/>
</dbReference>
<dbReference type="GO" id="GO:0005886">
    <property type="term" value="C:plasma membrane"/>
    <property type="evidence" value="ECO:0007669"/>
    <property type="project" value="UniProtKB-SubCell"/>
</dbReference>
<evidence type="ECO:0000256" key="11">
    <source>
        <dbReference type="ARBA" id="ARBA00023136"/>
    </source>
</evidence>
<organism evidence="19">
    <name type="scientific">Thermoleptolyngbya oregonensis NK1-22</name>
    <dbReference type="NCBI Taxonomy" id="2547457"/>
    <lineage>
        <taxon>Bacteria</taxon>
        <taxon>Bacillati</taxon>
        <taxon>Cyanobacteriota</taxon>
        <taxon>Cyanophyceae</taxon>
        <taxon>Oculatellales</taxon>
        <taxon>Oculatellaceae</taxon>
        <taxon>Thermoleptolyngbya</taxon>
    </lineage>
</organism>
<comment type="similarity">
    <text evidence="2 14">Belongs to the cytochrome c oxidase subunit 2 family.</text>
</comment>
<dbReference type="Pfam" id="PF00116">
    <property type="entry name" value="COX2"/>
    <property type="match status" value="1"/>
</dbReference>
<evidence type="ECO:0000256" key="4">
    <source>
        <dbReference type="ARBA" id="ARBA00022660"/>
    </source>
</evidence>
<dbReference type="PROSITE" id="PS50999">
    <property type="entry name" value="COX2_TM"/>
    <property type="match status" value="1"/>
</dbReference>
<dbReference type="SUPFAM" id="SSF49503">
    <property type="entry name" value="Cupredoxins"/>
    <property type="match status" value="1"/>
</dbReference>
<gene>
    <name evidence="19" type="ORF">HNI00_14980</name>
</gene>
<evidence type="ECO:0000259" key="18">
    <source>
        <dbReference type="PROSITE" id="PS50999"/>
    </source>
</evidence>
<evidence type="ECO:0000256" key="10">
    <source>
        <dbReference type="ARBA" id="ARBA00023008"/>
    </source>
</evidence>
<dbReference type="GO" id="GO:0004129">
    <property type="term" value="F:cytochrome-c oxidase activity"/>
    <property type="evidence" value="ECO:0007669"/>
    <property type="project" value="UniProtKB-EC"/>
</dbReference>
<dbReference type="PROSITE" id="PS50857">
    <property type="entry name" value="COX2_CUA"/>
    <property type="match status" value="1"/>
</dbReference>
<keyword evidence="9 16" id="KW-1133">Transmembrane helix</keyword>
<keyword evidence="4 14" id="KW-0679">Respiratory chain</keyword>
<keyword evidence="3 14" id="KW-0813">Transport</keyword>
<keyword evidence="5 14" id="KW-0812">Transmembrane</keyword>
<dbReference type="PANTHER" id="PTHR22888:SF9">
    <property type="entry name" value="CYTOCHROME C OXIDASE SUBUNIT 2"/>
    <property type="match status" value="1"/>
</dbReference>
<dbReference type="InterPro" id="IPR011759">
    <property type="entry name" value="Cyt_c_oxidase_su2_TM_dom"/>
</dbReference>
<reference evidence="19" key="1">
    <citation type="submission" date="2020-05" db="EMBL/GenBank/DDBJ databases">
        <authorList>
            <person name="Zhu T."/>
            <person name="Keshari N."/>
            <person name="Lu X."/>
        </authorList>
    </citation>
    <scope>NUCLEOTIDE SEQUENCE</scope>
    <source>
        <strain evidence="19">NK1-22</strain>
    </source>
</reference>
<dbReference type="Pfam" id="PF02790">
    <property type="entry name" value="COX2_TM"/>
    <property type="match status" value="1"/>
</dbReference>
<sequence length="364" mass="38936">MKQIPASLLTLTAGILITLVSLWVGQHHGLLPEQASEAAVLVDQLFNVMVMIATALFLVVIGAILLFCFRYRRAPGDEGDGIPIEGNLPLEAFWTAIPAILVIGLGVYSVQVFQEMGGFDPGSIHVGHSMMGGAVSHAMPSHEMHSMPQGSVAMMAQAPDDGAIATDATADLLADLPEGTEPPATPVPRYGFGANAAEEGHTPDLVVNVTGMQYAWLFNYPNSGIMTGELHIPVGKDIQLNISAQDVIHSFWVPQFRLKQDALPGQSSGLRFVATKVGTYPVVCAELCGSYHGGMRTQVIVHTPEEFNEWLQQNAVAQQQNPAQTVAVNPADLSDGDYLSPYAQEMGVSDQVLAQVLAQVRSRS</sequence>
<evidence type="ECO:0000256" key="14">
    <source>
        <dbReference type="RuleBase" id="RU000456"/>
    </source>
</evidence>
<dbReference type="RefSeq" id="WP_316787401.1">
    <property type="nucleotide sequence ID" value="NZ_CP053540.1"/>
</dbReference>
<comment type="cofactor">
    <cofactor evidence="15">
        <name>Cu cation</name>
        <dbReference type="ChEBI" id="CHEBI:23378"/>
    </cofactor>
    <text evidence="15">Binds a copper A center.</text>
</comment>
<dbReference type="PROSITE" id="PS00078">
    <property type="entry name" value="COX2"/>
    <property type="match status" value="1"/>
</dbReference>
<keyword evidence="7" id="KW-1278">Translocase</keyword>
<feature type="transmembrane region" description="Helical" evidence="16">
    <location>
        <begin position="45"/>
        <end position="69"/>
    </location>
</feature>
<evidence type="ECO:0000259" key="17">
    <source>
        <dbReference type="PROSITE" id="PS50857"/>
    </source>
</evidence>
<dbReference type="InterPro" id="IPR008972">
    <property type="entry name" value="Cupredoxin"/>
</dbReference>
<keyword evidence="8 14" id="KW-0249">Electron transport</keyword>
<dbReference type="PANTHER" id="PTHR22888">
    <property type="entry name" value="CYTOCHROME C OXIDASE, SUBUNIT II"/>
    <property type="match status" value="1"/>
</dbReference>
<dbReference type="EMBL" id="CP053540">
    <property type="protein sequence ID" value="WOB44299.1"/>
    <property type="molecule type" value="Genomic_DNA"/>
</dbReference>